<accession>A0ABV6MKU1</accession>
<dbReference type="SUPFAM" id="SSF53474">
    <property type="entry name" value="alpha/beta-Hydrolases"/>
    <property type="match status" value="1"/>
</dbReference>
<dbReference type="EMBL" id="JBHLUD010000001">
    <property type="protein sequence ID" value="MFC0540794.1"/>
    <property type="molecule type" value="Genomic_DNA"/>
</dbReference>
<dbReference type="PROSITE" id="PS51585">
    <property type="entry name" value="SAM_MT_TPMT"/>
    <property type="match status" value="1"/>
</dbReference>
<dbReference type="PANTHER" id="PTHR43433:SF5">
    <property type="entry name" value="AB HYDROLASE-1 DOMAIN-CONTAINING PROTEIN"/>
    <property type="match status" value="1"/>
</dbReference>
<evidence type="ECO:0000259" key="5">
    <source>
        <dbReference type="Pfam" id="PF13649"/>
    </source>
</evidence>
<feature type="domain" description="Methyltransferase" evidence="5">
    <location>
        <begin position="332"/>
        <end position="421"/>
    </location>
</feature>
<evidence type="ECO:0000256" key="2">
    <source>
        <dbReference type="ARBA" id="ARBA00022679"/>
    </source>
</evidence>
<dbReference type="Pfam" id="PF13649">
    <property type="entry name" value="Methyltransf_25"/>
    <property type="match status" value="1"/>
</dbReference>
<comment type="caution">
    <text evidence="6">The sequence shown here is derived from an EMBL/GenBank/DDBJ whole genome shotgun (WGS) entry which is preliminary data.</text>
</comment>
<sequence length="474" mass="51526">MIVNVNGVEIEADTFGEPGRAAVLLLSGATDSKEFWRPEFCQRLAEKTGLVIRYDMRDTGQSTTYPVGEPGYTLHDLAADAVALLDHFEVRRAHVVGFSMGGAVAQILGISHADRVASLTLMATSSGEPDLPEPTDRIKAFFDADKPTDGVEAALAGWRAHAAQSVPFDETAARERIRHDRARAKNIEAATNVFKTERIDNWYPRLGEIGAPTLVIQNDEDPLFTAAHGESLAKAIPGAELLTLKQVGHELPPRAWDTVIDAIAEMATDDWDLRADRLAAQSIAVGDPTGWFDRLYGEGVRGEVLMPWNRQHPHPILAEYLDGKTGKGKGLVVGCGLGVDAEFLRGKGFDTTAFDVSETAIEVARERHPGIDFQVADLFNLPPEWLRAFDFIVEIFTVQALPESVRDKATAAVGSLLAPGGTLFVVAVSRDEGTIADGPPWPLTRSQVDGFAVDGVTPVSVEERDQRWIGVFTR</sequence>
<dbReference type="Gene3D" id="3.40.50.1820">
    <property type="entry name" value="alpha/beta hydrolase"/>
    <property type="match status" value="1"/>
</dbReference>
<evidence type="ECO:0000256" key="3">
    <source>
        <dbReference type="ARBA" id="ARBA00022691"/>
    </source>
</evidence>
<keyword evidence="6" id="KW-0378">Hydrolase</keyword>
<organism evidence="6 7">
    <name type="scientific">Kutzneria chonburiensis</name>
    <dbReference type="NCBI Taxonomy" id="1483604"/>
    <lineage>
        <taxon>Bacteria</taxon>
        <taxon>Bacillati</taxon>
        <taxon>Actinomycetota</taxon>
        <taxon>Actinomycetes</taxon>
        <taxon>Pseudonocardiales</taxon>
        <taxon>Pseudonocardiaceae</taxon>
        <taxon>Kutzneria</taxon>
    </lineage>
</organism>
<dbReference type="InterPro" id="IPR029058">
    <property type="entry name" value="AB_hydrolase_fold"/>
</dbReference>
<proteinExistence type="predicted"/>
<evidence type="ECO:0000256" key="1">
    <source>
        <dbReference type="ARBA" id="ARBA00022603"/>
    </source>
</evidence>
<dbReference type="Pfam" id="PF00561">
    <property type="entry name" value="Abhydrolase_1"/>
    <property type="match status" value="1"/>
</dbReference>
<dbReference type="InterPro" id="IPR041698">
    <property type="entry name" value="Methyltransf_25"/>
</dbReference>
<dbReference type="InterPro" id="IPR000073">
    <property type="entry name" value="AB_hydrolase_1"/>
</dbReference>
<keyword evidence="3" id="KW-0949">S-adenosyl-L-methionine</keyword>
<dbReference type="InterPro" id="IPR050471">
    <property type="entry name" value="AB_hydrolase"/>
</dbReference>
<dbReference type="PANTHER" id="PTHR43433">
    <property type="entry name" value="HYDROLASE, ALPHA/BETA FOLD FAMILY PROTEIN"/>
    <property type="match status" value="1"/>
</dbReference>
<dbReference type="Gene3D" id="3.40.50.150">
    <property type="entry name" value="Vaccinia Virus protein VP39"/>
    <property type="match status" value="1"/>
</dbReference>
<evidence type="ECO:0000313" key="6">
    <source>
        <dbReference type="EMBL" id="MFC0540794.1"/>
    </source>
</evidence>
<protein>
    <submittedName>
        <fullName evidence="6">Alpha/beta fold hydrolase</fullName>
    </submittedName>
</protein>
<dbReference type="GO" id="GO:0016787">
    <property type="term" value="F:hydrolase activity"/>
    <property type="evidence" value="ECO:0007669"/>
    <property type="project" value="UniProtKB-KW"/>
</dbReference>
<dbReference type="CDD" id="cd02440">
    <property type="entry name" value="AdoMet_MTases"/>
    <property type="match status" value="1"/>
</dbReference>
<keyword evidence="1" id="KW-0489">Methyltransferase</keyword>
<keyword evidence="2" id="KW-0808">Transferase</keyword>
<dbReference type="Proteomes" id="UP001589810">
    <property type="component" value="Unassembled WGS sequence"/>
</dbReference>
<dbReference type="SUPFAM" id="SSF53335">
    <property type="entry name" value="S-adenosyl-L-methionine-dependent methyltransferases"/>
    <property type="match status" value="1"/>
</dbReference>
<dbReference type="InterPro" id="IPR029063">
    <property type="entry name" value="SAM-dependent_MTases_sf"/>
</dbReference>
<feature type="domain" description="AB hydrolase-1" evidence="4">
    <location>
        <begin position="22"/>
        <end position="250"/>
    </location>
</feature>
<keyword evidence="7" id="KW-1185">Reference proteome</keyword>
<dbReference type="RefSeq" id="WP_273939639.1">
    <property type="nucleotide sequence ID" value="NZ_CP097263.1"/>
</dbReference>
<reference evidence="6 7" key="1">
    <citation type="submission" date="2024-09" db="EMBL/GenBank/DDBJ databases">
        <authorList>
            <person name="Sun Q."/>
            <person name="Mori K."/>
        </authorList>
    </citation>
    <scope>NUCLEOTIDE SEQUENCE [LARGE SCALE GENOMIC DNA]</scope>
    <source>
        <strain evidence="6 7">TBRC 1432</strain>
    </source>
</reference>
<gene>
    <name evidence="6" type="ORF">ACFFH7_04850</name>
</gene>
<evidence type="ECO:0000259" key="4">
    <source>
        <dbReference type="Pfam" id="PF00561"/>
    </source>
</evidence>
<evidence type="ECO:0000313" key="7">
    <source>
        <dbReference type="Proteomes" id="UP001589810"/>
    </source>
</evidence>
<dbReference type="InterPro" id="IPR008854">
    <property type="entry name" value="TPMT"/>
</dbReference>
<name>A0ABV6MKU1_9PSEU</name>